<protein>
    <submittedName>
        <fullName evidence="1">Lachrymatory-factor synthase</fullName>
    </submittedName>
</protein>
<dbReference type="KEGG" id="qsa:O6P43_015483"/>
<evidence type="ECO:0000313" key="1">
    <source>
        <dbReference type="EMBL" id="KAJ7965926.1"/>
    </source>
</evidence>
<dbReference type="EMBL" id="JARAOO010000006">
    <property type="protein sequence ID" value="KAJ7965926.1"/>
    <property type="molecule type" value="Genomic_DNA"/>
</dbReference>
<dbReference type="SUPFAM" id="SSF55961">
    <property type="entry name" value="Bet v1-like"/>
    <property type="match status" value="1"/>
</dbReference>
<dbReference type="CDD" id="cd07821">
    <property type="entry name" value="PYR_PYL_RCAR_like"/>
    <property type="match status" value="1"/>
</dbReference>
<proteinExistence type="predicted"/>
<dbReference type="InterPro" id="IPR023393">
    <property type="entry name" value="START-like_dom_sf"/>
</dbReference>
<dbReference type="InterPro" id="IPR019587">
    <property type="entry name" value="Polyketide_cyclase/dehydratase"/>
</dbReference>
<comment type="caution">
    <text evidence="1">The sequence shown here is derived from an EMBL/GenBank/DDBJ whole genome shotgun (WGS) entry which is preliminary data.</text>
</comment>
<sequence>MKMNYLRVKCHFQKQKWEGKVSARLTNATAEQIWPLFKDFFNLHKWFPSLPTCHGIHGNNGEPGSIRYCAGFSIPSSNGDKPTVSWSKERLIAVDHVDQSLRYEIVDSNIGFKSYESTVHVVPGSGSVDGQDGCVIEWFITVDPVDGWTIEDLMRKYEVGLQRMAKKMEDEIVNFQD</sequence>
<evidence type="ECO:0000313" key="2">
    <source>
        <dbReference type="Proteomes" id="UP001163823"/>
    </source>
</evidence>
<organism evidence="1 2">
    <name type="scientific">Quillaja saponaria</name>
    <name type="common">Soap bark tree</name>
    <dbReference type="NCBI Taxonomy" id="32244"/>
    <lineage>
        <taxon>Eukaryota</taxon>
        <taxon>Viridiplantae</taxon>
        <taxon>Streptophyta</taxon>
        <taxon>Embryophyta</taxon>
        <taxon>Tracheophyta</taxon>
        <taxon>Spermatophyta</taxon>
        <taxon>Magnoliopsida</taxon>
        <taxon>eudicotyledons</taxon>
        <taxon>Gunneridae</taxon>
        <taxon>Pentapetalae</taxon>
        <taxon>rosids</taxon>
        <taxon>fabids</taxon>
        <taxon>Fabales</taxon>
        <taxon>Quillajaceae</taxon>
        <taxon>Quillaja</taxon>
    </lineage>
</organism>
<dbReference type="FunFam" id="3.30.530.20:FF:000064">
    <property type="entry name" value="Lachrymatory-factor synthase"/>
    <property type="match status" value="1"/>
</dbReference>
<reference evidence="1" key="1">
    <citation type="journal article" date="2023" name="Science">
        <title>Elucidation of the pathway for biosynthesis of saponin adjuvants from the soapbark tree.</title>
        <authorList>
            <person name="Reed J."/>
            <person name="Orme A."/>
            <person name="El-Demerdash A."/>
            <person name="Owen C."/>
            <person name="Martin L.B.B."/>
            <person name="Misra R.C."/>
            <person name="Kikuchi S."/>
            <person name="Rejzek M."/>
            <person name="Martin A.C."/>
            <person name="Harkess A."/>
            <person name="Leebens-Mack J."/>
            <person name="Louveau T."/>
            <person name="Stephenson M.J."/>
            <person name="Osbourn A."/>
        </authorList>
    </citation>
    <scope>NUCLEOTIDE SEQUENCE</scope>
    <source>
        <strain evidence="1">S10</strain>
    </source>
</reference>
<name>A0AAD7LYW0_QUISA</name>
<dbReference type="Gene3D" id="3.30.530.20">
    <property type="match status" value="1"/>
</dbReference>
<dbReference type="PANTHER" id="PTHR33789:SF15">
    <property type="entry name" value="LACHRYMATORY-FACTOR SYNTHASE"/>
    <property type="match status" value="1"/>
</dbReference>
<dbReference type="Proteomes" id="UP001163823">
    <property type="component" value="Chromosome 6"/>
</dbReference>
<dbReference type="Pfam" id="PF10604">
    <property type="entry name" value="Polyketide_cyc2"/>
    <property type="match status" value="1"/>
</dbReference>
<dbReference type="AlphaFoldDB" id="A0AAD7LYW0"/>
<dbReference type="InterPro" id="IPR053249">
    <property type="entry name" value="LFS"/>
</dbReference>
<gene>
    <name evidence="1" type="ORF">O6P43_015483</name>
</gene>
<dbReference type="PANTHER" id="PTHR33789">
    <property type="entry name" value="LACHRYMATORY-FACTOR SYNTHASE"/>
    <property type="match status" value="1"/>
</dbReference>
<keyword evidence="2" id="KW-1185">Reference proteome</keyword>
<dbReference type="GO" id="GO:0004864">
    <property type="term" value="F:protein phosphatase inhibitor activity"/>
    <property type="evidence" value="ECO:0007669"/>
    <property type="project" value="UniProtKB-ARBA"/>
</dbReference>
<accession>A0AAD7LYW0</accession>